<keyword evidence="1" id="KW-0812">Transmembrane</keyword>
<feature type="transmembrane region" description="Helical" evidence="1">
    <location>
        <begin position="12"/>
        <end position="35"/>
    </location>
</feature>
<keyword evidence="1" id="KW-1133">Transmembrane helix</keyword>
<evidence type="ECO:0000256" key="1">
    <source>
        <dbReference type="SAM" id="Phobius"/>
    </source>
</evidence>
<protein>
    <submittedName>
        <fullName evidence="2">Uncharacterized protein</fullName>
    </submittedName>
</protein>
<dbReference type="PANTHER" id="PTHR36350:SF3">
    <property type="entry name" value="TRANSMEMBRANE PROTEIN"/>
    <property type="match status" value="1"/>
</dbReference>
<evidence type="ECO:0000313" key="2">
    <source>
        <dbReference type="EMBL" id="KAE7996203.1"/>
    </source>
</evidence>
<dbReference type="InterPro" id="IPR011990">
    <property type="entry name" value="TPR-like_helical_dom_sf"/>
</dbReference>
<keyword evidence="1" id="KW-0472">Membrane</keyword>
<organism evidence="2 3">
    <name type="scientific">Carpinus fangiana</name>
    <dbReference type="NCBI Taxonomy" id="176857"/>
    <lineage>
        <taxon>Eukaryota</taxon>
        <taxon>Viridiplantae</taxon>
        <taxon>Streptophyta</taxon>
        <taxon>Embryophyta</taxon>
        <taxon>Tracheophyta</taxon>
        <taxon>Spermatophyta</taxon>
        <taxon>Magnoliopsida</taxon>
        <taxon>eudicotyledons</taxon>
        <taxon>Gunneridae</taxon>
        <taxon>Pentapetalae</taxon>
        <taxon>rosids</taxon>
        <taxon>fabids</taxon>
        <taxon>Fagales</taxon>
        <taxon>Betulaceae</taxon>
        <taxon>Carpinus</taxon>
    </lineage>
</organism>
<name>A0A5N6QDC4_9ROSI</name>
<keyword evidence="3" id="KW-1185">Reference proteome</keyword>
<gene>
    <name evidence="2" type="ORF">FH972_000944</name>
</gene>
<accession>A0A5N6QDC4</accession>
<proteinExistence type="predicted"/>
<dbReference type="Proteomes" id="UP000327013">
    <property type="component" value="Chromosome 1"/>
</dbReference>
<dbReference type="AlphaFoldDB" id="A0A5N6QDC4"/>
<reference evidence="2 3" key="1">
    <citation type="submission" date="2019-06" db="EMBL/GenBank/DDBJ databases">
        <title>A chromosomal-level reference genome of Carpinus fangiana (Coryloideae, Betulaceae).</title>
        <authorList>
            <person name="Yang X."/>
            <person name="Wang Z."/>
            <person name="Zhang L."/>
            <person name="Hao G."/>
            <person name="Liu J."/>
            <person name="Yang Y."/>
        </authorList>
    </citation>
    <scope>NUCLEOTIDE SEQUENCE [LARGE SCALE GENOMIC DNA]</scope>
    <source>
        <strain evidence="2">Cfa_2016G</strain>
        <tissue evidence="2">Leaf</tissue>
    </source>
</reference>
<sequence length="244" mass="28220">MGNSSNGKSKQRAMTIAIAAPIVIFASIFVAWAFVRKKRKIQRFPTRSTSMGALHGGKMELHRLADYHEARDNAATLDRAETELKNLLEEEQPDFEQLQRTVAKLEMSWKEDDAVEILEKAVKAHEEKPQEAYEIQMLLVEMLIYKGDFEKAFNCECLKHEEISDARCPLYKGIINIMLGHPEQAKKCWEDFKDIQGQFQWPPSLEDHDTQVVDKEITDFKEFEKIVKLLKDDIHKANAKKTQK</sequence>
<dbReference type="Gene3D" id="1.25.40.10">
    <property type="entry name" value="Tetratricopeptide repeat domain"/>
    <property type="match status" value="1"/>
</dbReference>
<dbReference type="OrthoDB" id="1425929at2759"/>
<evidence type="ECO:0000313" key="3">
    <source>
        <dbReference type="Proteomes" id="UP000327013"/>
    </source>
</evidence>
<dbReference type="PANTHER" id="PTHR36350">
    <property type="entry name" value="TRANSMEMBRANE PROTEIN"/>
    <property type="match status" value="1"/>
</dbReference>
<dbReference type="EMBL" id="CM017321">
    <property type="protein sequence ID" value="KAE7996203.1"/>
    <property type="molecule type" value="Genomic_DNA"/>
</dbReference>